<reference evidence="3" key="1">
    <citation type="submission" date="2006-08" db="EMBL/GenBank/DDBJ databases">
        <title>Complete sequence of Chromosome1 of Shewanella sp. MR-7.</title>
        <authorList>
            <consortium name="US DOE Joint Genome Institute"/>
            <person name="Copeland A."/>
            <person name="Lucas S."/>
            <person name="Lapidus A."/>
            <person name="Barry K."/>
            <person name="Detter J.C."/>
            <person name="Glavina del Rio T."/>
            <person name="Hammon N."/>
            <person name="Israni S."/>
            <person name="Dalin E."/>
            <person name="Tice H."/>
            <person name="Pitluck S."/>
            <person name="Kiss H."/>
            <person name="Brettin T."/>
            <person name="Bruce D."/>
            <person name="Han C."/>
            <person name="Tapia R."/>
            <person name="Gilna P."/>
            <person name="Schmutz J."/>
            <person name="Larimer F."/>
            <person name="Land M."/>
            <person name="Hauser L."/>
            <person name="Kyrpides N."/>
            <person name="Mikhailova N."/>
            <person name="Nealson K."/>
            <person name="Konstantinidis K."/>
            <person name="Klappenbach J."/>
            <person name="Tiedje J."/>
            <person name="Richardson P."/>
        </authorList>
    </citation>
    <scope>NUCLEOTIDE SEQUENCE</scope>
    <source>
        <strain evidence="3">MR-7</strain>
    </source>
</reference>
<sequence>MSTLPYRICAWLGFAFYCFVGMGQVNAQELSLNLQALLERSGRDNLITFIQQGNINIGGVLQAGNDNSAYLIQQGNNNNAIVIQVGIENEVQLQQAGNSNSALITQWGDANLVQLNQTGSNNFSITQIADNAAISITQY</sequence>
<keyword evidence="2" id="KW-0732">Signal</keyword>
<dbReference type="AlphaFoldDB" id="Q0HRH3"/>
<evidence type="ECO:0000256" key="1">
    <source>
        <dbReference type="ARBA" id="ARBA00009766"/>
    </source>
</evidence>
<name>Q0HRH3_SHESR</name>
<proteinExistence type="inferred from homology"/>
<dbReference type="Pfam" id="PF07012">
    <property type="entry name" value="Curlin_rpt"/>
    <property type="match status" value="2"/>
</dbReference>
<dbReference type="KEGG" id="shm:Shewmr7_3299"/>
<dbReference type="HOGENOM" id="CLU_116264_2_0_6"/>
<comment type="similarity">
    <text evidence="1">Belongs to the CsgA/CsgB family.</text>
</comment>
<organism evidence="3">
    <name type="scientific">Shewanella sp. (strain MR-7)</name>
    <dbReference type="NCBI Taxonomy" id="60481"/>
    <lineage>
        <taxon>Bacteria</taxon>
        <taxon>Pseudomonadati</taxon>
        <taxon>Pseudomonadota</taxon>
        <taxon>Gammaproteobacteria</taxon>
        <taxon>Alteromonadales</taxon>
        <taxon>Shewanellaceae</taxon>
        <taxon>Shewanella</taxon>
    </lineage>
</organism>
<dbReference type="EMBL" id="CP000444">
    <property type="protein sequence ID" value="ABI44282.1"/>
    <property type="molecule type" value="Genomic_DNA"/>
</dbReference>
<evidence type="ECO:0000256" key="2">
    <source>
        <dbReference type="ARBA" id="ARBA00022729"/>
    </source>
</evidence>
<dbReference type="InterPro" id="IPR009742">
    <property type="entry name" value="Curlin_rpt"/>
</dbReference>
<dbReference type="GO" id="GO:0007155">
    <property type="term" value="P:cell adhesion"/>
    <property type="evidence" value="ECO:0007669"/>
    <property type="project" value="InterPro"/>
</dbReference>
<evidence type="ECO:0000313" key="3">
    <source>
        <dbReference type="EMBL" id="ABI44282.1"/>
    </source>
</evidence>
<gene>
    <name evidence="3" type="ordered locus">Shewmr7_3299</name>
</gene>
<accession>Q0HRH3</accession>
<dbReference type="GO" id="GO:0009289">
    <property type="term" value="C:pilus"/>
    <property type="evidence" value="ECO:0007669"/>
    <property type="project" value="InterPro"/>
</dbReference>
<protein>
    <submittedName>
        <fullName evidence="3">Curlin associated repeat protein</fullName>
    </submittedName>
</protein>